<dbReference type="PANTHER" id="PTHR43823:SF3">
    <property type="entry name" value="MULTIDRUG EXPORT PROTEIN MEPA"/>
    <property type="match status" value="1"/>
</dbReference>
<evidence type="ECO:0000256" key="9">
    <source>
        <dbReference type="ARBA" id="ARBA00023251"/>
    </source>
</evidence>
<dbReference type="InterPro" id="IPR045070">
    <property type="entry name" value="MATE_MepA-like"/>
</dbReference>
<sequence>MNKDIDQSIFEDMPVPKALAAMALPTILSQLITTVYNLADAFFIGKTNDPYKVAALSLAFVLHLFLTAIANLFGIGGGSLISRLLGKFEKESARHICAFSVYGALLLSLVYSAGVFMFMEPLLRIMGASNDTLPYAQQYAVWAIIVGGVPTVLSITAAHILRSVGYARQASLGIGLGGILNIILDPVFMFGLLPPGMEVTGAAVATMLSNVFSTLFLMICFFHLKNRTVLCLSLKGIFQSKKHILSVLVVGIPTALGTMLTCVSNTIVNRMAADYGDIPLAAAGIIKRVYQFPYSAAIGIGQGMLPLVAYNYASGNYSRMRQTIRCAMIFSMAFASVLITVYELLPSQIIRLFINERTTIVLAADFLRIVCTAMPFVIFNFQICYVFQAMGMGKEALIISACRQGIIYIPMILLMNAVFKMYGVIWAQTITDMLALLISVVLYMKTNRNLRMQESSKIG</sequence>
<evidence type="ECO:0000256" key="4">
    <source>
        <dbReference type="ARBA" id="ARBA00022448"/>
    </source>
</evidence>
<reference evidence="12" key="1">
    <citation type="submission" date="2018-12" db="EMBL/GenBank/DDBJ databases">
        <title>Dusodibacter welbiota gen. nov., sp. nov., isolated from human faeces and emended description of the Oscillibacter genus.</title>
        <authorList>
            <person name="Le Roy T."/>
            <person name="Van der Smissen P."/>
            <person name="Delzenne N."/>
            <person name="Muccioli G."/>
            <person name="Collet J.F."/>
            <person name="Cani P.D."/>
        </authorList>
    </citation>
    <scope>NUCLEOTIDE SEQUENCE [LARGE SCALE GENOMIC DNA]</scope>
    <source>
        <strain evidence="12">J115</strain>
    </source>
</reference>
<feature type="transmembrane region" description="Helical" evidence="10">
    <location>
        <begin position="425"/>
        <end position="444"/>
    </location>
</feature>
<dbReference type="InterPro" id="IPR048279">
    <property type="entry name" value="MdtK-like"/>
</dbReference>
<dbReference type="Pfam" id="PF01554">
    <property type="entry name" value="MatE"/>
    <property type="match status" value="2"/>
</dbReference>
<feature type="transmembrane region" description="Helical" evidence="10">
    <location>
        <begin position="20"/>
        <end position="39"/>
    </location>
</feature>
<evidence type="ECO:0000256" key="10">
    <source>
        <dbReference type="SAM" id="Phobius"/>
    </source>
</evidence>
<dbReference type="AlphaFoldDB" id="A0A4D7AN23"/>
<gene>
    <name evidence="11" type="ORF">EIO64_06810</name>
</gene>
<name>A0A4D7AN23_9FIRM</name>
<keyword evidence="9" id="KW-0046">Antibiotic resistance</keyword>
<dbReference type="RefSeq" id="WP_136891045.1">
    <property type="nucleotide sequence ID" value="NZ_CP034413.3"/>
</dbReference>
<dbReference type="EMBL" id="CP034413">
    <property type="protein sequence ID" value="QCI58971.1"/>
    <property type="molecule type" value="Genomic_DNA"/>
</dbReference>
<keyword evidence="4" id="KW-0813">Transport</keyword>
<proteinExistence type="inferred from homology"/>
<feature type="transmembrane region" description="Helical" evidence="10">
    <location>
        <begin position="51"/>
        <end position="75"/>
    </location>
</feature>
<feature type="transmembrane region" description="Helical" evidence="10">
    <location>
        <begin position="396"/>
        <end position="419"/>
    </location>
</feature>
<feature type="transmembrane region" description="Helical" evidence="10">
    <location>
        <begin position="324"/>
        <end position="345"/>
    </location>
</feature>
<dbReference type="GO" id="GO:0046677">
    <property type="term" value="P:response to antibiotic"/>
    <property type="evidence" value="ECO:0007669"/>
    <property type="project" value="UniProtKB-KW"/>
</dbReference>
<accession>A0A4D7AN23</accession>
<dbReference type="NCBIfam" id="TIGR00797">
    <property type="entry name" value="matE"/>
    <property type="match status" value="1"/>
</dbReference>
<organism evidence="11 12">
    <name type="scientific">Dysosmobacter welbionis</name>
    <dbReference type="NCBI Taxonomy" id="2093857"/>
    <lineage>
        <taxon>Bacteria</taxon>
        <taxon>Bacillati</taxon>
        <taxon>Bacillota</taxon>
        <taxon>Clostridia</taxon>
        <taxon>Eubacteriales</taxon>
        <taxon>Oscillospiraceae</taxon>
        <taxon>Dysosmobacter</taxon>
    </lineage>
</organism>
<feature type="transmembrane region" description="Helical" evidence="10">
    <location>
        <begin position="199"/>
        <end position="224"/>
    </location>
</feature>
<comment type="subcellular location">
    <subcellularLocation>
        <location evidence="1">Cell membrane</location>
        <topology evidence="1">Multi-pass membrane protein</topology>
    </subcellularLocation>
</comment>
<keyword evidence="5" id="KW-1003">Cell membrane</keyword>
<keyword evidence="12" id="KW-1185">Reference proteome</keyword>
<evidence type="ECO:0000313" key="12">
    <source>
        <dbReference type="Proteomes" id="UP000298642"/>
    </source>
</evidence>
<feature type="transmembrane region" description="Helical" evidence="10">
    <location>
        <begin position="365"/>
        <end position="387"/>
    </location>
</feature>
<dbReference type="GO" id="GO:0042910">
    <property type="term" value="F:xenobiotic transmembrane transporter activity"/>
    <property type="evidence" value="ECO:0007669"/>
    <property type="project" value="InterPro"/>
</dbReference>
<feature type="transmembrane region" description="Helical" evidence="10">
    <location>
        <begin position="96"/>
        <end position="119"/>
    </location>
</feature>
<dbReference type="GO" id="GO:0005886">
    <property type="term" value="C:plasma membrane"/>
    <property type="evidence" value="ECO:0007669"/>
    <property type="project" value="UniProtKB-SubCell"/>
</dbReference>
<protein>
    <recommendedName>
        <fullName evidence="3">Multidrug export protein MepA</fullName>
    </recommendedName>
</protein>
<feature type="transmembrane region" description="Helical" evidence="10">
    <location>
        <begin position="292"/>
        <end position="312"/>
    </location>
</feature>
<dbReference type="InterPro" id="IPR051327">
    <property type="entry name" value="MATE_MepA_subfamily"/>
</dbReference>
<evidence type="ECO:0000256" key="1">
    <source>
        <dbReference type="ARBA" id="ARBA00004651"/>
    </source>
</evidence>
<evidence type="ECO:0000313" key="11">
    <source>
        <dbReference type="EMBL" id="QCI58971.1"/>
    </source>
</evidence>
<keyword evidence="6 10" id="KW-0812">Transmembrane</keyword>
<feature type="transmembrane region" description="Helical" evidence="10">
    <location>
        <begin position="245"/>
        <end position="272"/>
    </location>
</feature>
<dbReference type="InterPro" id="IPR002528">
    <property type="entry name" value="MATE_fam"/>
</dbReference>
<evidence type="ECO:0000256" key="8">
    <source>
        <dbReference type="ARBA" id="ARBA00023136"/>
    </source>
</evidence>
<dbReference type="GO" id="GO:0015297">
    <property type="term" value="F:antiporter activity"/>
    <property type="evidence" value="ECO:0007669"/>
    <property type="project" value="InterPro"/>
</dbReference>
<feature type="transmembrane region" description="Helical" evidence="10">
    <location>
        <begin position="173"/>
        <end position="193"/>
    </location>
</feature>
<dbReference type="PIRSF" id="PIRSF006603">
    <property type="entry name" value="DinF"/>
    <property type="match status" value="1"/>
</dbReference>
<dbReference type="KEGG" id="obj:EIO64_06810"/>
<dbReference type="CDD" id="cd13143">
    <property type="entry name" value="MATE_MepA_like"/>
    <property type="match status" value="1"/>
</dbReference>
<evidence type="ECO:0000256" key="7">
    <source>
        <dbReference type="ARBA" id="ARBA00022989"/>
    </source>
</evidence>
<evidence type="ECO:0000256" key="2">
    <source>
        <dbReference type="ARBA" id="ARBA00008417"/>
    </source>
</evidence>
<feature type="transmembrane region" description="Helical" evidence="10">
    <location>
        <begin position="139"/>
        <end position="161"/>
    </location>
</feature>
<dbReference type="Proteomes" id="UP000298642">
    <property type="component" value="Chromosome"/>
</dbReference>
<keyword evidence="7 10" id="KW-1133">Transmembrane helix</keyword>
<comment type="similarity">
    <text evidence="2">Belongs to the multi antimicrobial extrusion (MATE) (TC 2.A.66.1) family. MepA subfamily.</text>
</comment>
<evidence type="ECO:0000256" key="5">
    <source>
        <dbReference type="ARBA" id="ARBA00022475"/>
    </source>
</evidence>
<evidence type="ECO:0000256" key="6">
    <source>
        <dbReference type="ARBA" id="ARBA00022692"/>
    </source>
</evidence>
<dbReference type="PANTHER" id="PTHR43823">
    <property type="entry name" value="SPORULATION PROTEIN YKVU"/>
    <property type="match status" value="1"/>
</dbReference>
<evidence type="ECO:0000256" key="3">
    <source>
        <dbReference type="ARBA" id="ARBA00022106"/>
    </source>
</evidence>
<keyword evidence="8 10" id="KW-0472">Membrane</keyword>